<evidence type="ECO:0000313" key="4">
    <source>
        <dbReference type="EMBL" id="CAE2299706.1"/>
    </source>
</evidence>
<feature type="coiled-coil region" evidence="1">
    <location>
        <begin position="509"/>
        <end position="536"/>
    </location>
</feature>
<reference evidence="4" key="1">
    <citation type="submission" date="2021-01" db="EMBL/GenBank/DDBJ databases">
        <authorList>
            <person name="Corre E."/>
            <person name="Pelletier E."/>
            <person name="Niang G."/>
            <person name="Scheremetjew M."/>
            <person name="Finn R."/>
            <person name="Kale V."/>
            <person name="Holt S."/>
            <person name="Cochrane G."/>
            <person name="Meng A."/>
            <person name="Brown T."/>
            <person name="Cohen L."/>
        </authorList>
    </citation>
    <scope>NUCLEOTIDE SEQUENCE</scope>
    <source>
        <strain evidence="4">CCMP 2712</strain>
    </source>
</reference>
<keyword evidence="1" id="KW-0175">Coiled coil</keyword>
<evidence type="ECO:0000256" key="1">
    <source>
        <dbReference type="SAM" id="Coils"/>
    </source>
</evidence>
<feature type="region of interest" description="Disordered" evidence="2">
    <location>
        <begin position="276"/>
        <end position="315"/>
    </location>
</feature>
<gene>
    <name evidence="4" type="ORF">GTHE00462_LOCUS15245</name>
</gene>
<keyword evidence="3" id="KW-0472">Membrane</keyword>
<feature type="compositionally biased region" description="Low complexity" evidence="2">
    <location>
        <begin position="277"/>
        <end position="299"/>
    </location>
</feature>
<name>A0A7S4KMJ3_GUITH</name>
<protein>
    <submittedName>
        <fullName evidence="4">Uncharacterized protein</fullName>
    </submittedName>
</protein>
<proteinExistence type="predicted"/>
<evidence type="ECO:0000256" key="3">
    <source>
        <dbReference type="SAM" id="Phobius"/>
    </source>
</evidence>
<evidence type="ECO:0000256" key="2">
    <source>
        <dbReference type="SAM" id="MobiDB-lite"/>
    </source>
</evidence>
<dbReference type="AlphaFoldDB" id="A0A7S4KMJ3"/>
<sequence length="681" mass="74899">MQNFIMPQPFVAVHGGDPSQYPLNPSYNTHGGDPSQFPLNSSYNVFSNQGPAGFQGSQDSWMSNQQVANSNQIVLENQMNMKSEDLNSARTNLYPELSTESKKRKVESSHSVESHGCLYDSDSKHDDDERRLGTGFLRLPDVIDKIAQEGTALRWDQGEAAYVVLDGRAFENRFNELRYTRGKKVDNARNRPFSRMPTHFTLIRGEKWAATGTMFRPKKEDGKPAPVQHDWIEASTVRVTLGSSHDKFQISLQEFLDITGAGDLYADALKSRGDALSSTATTSPENSTSNNSTPANDSPECPSSPSKLTDPIDDPSFALLSREPSRFLMDNFGQDVMLDSNDVTAILGTIWNSDARGDQAYFFMRKAGIAPFQNGAIVCLRDGLLEGDASRGSGCLYLIVSDKNAKWKGEPIPTPEEEERGHWCCFLGQVPVVVEGRVACGDYIGPMCDGSGKGRVVALGESPVIGIALANKEEAGPAVVKTMCFAGLNAISLNSRMDEKSYKELFEQGRRMQELVENVQRDVKEVNQRVGAVTQKVGDVEARVGTTDTTVRSLSNKLNVNVQLLDSRLQDVERSVAFNFHRMIPTLPAHDGEWRFQVAGGSCQCQFSKIWRIILVFALVLVSVAVVLRLTRPAPCPGNRQLVCPQGFELKPGRLCVPPNRDRKPPVVATCALAGEKDQGV</sequence>
<accession>A0A7S4KMJ3</accession>
<feature type="region of interest" description="Disordered" evidence="2">
    <location>
        <begin position="98"/>
        <end position="126"/>
    </location>
</feature>
<dbReference type="EMBL" id="HBKN01019334">
    <property type="protein sequence ID" value="CAE2299706.1"/>
    <property type="molecule type" value="Transcribed_RNA"/>
</dbReference>
<organism evidence="4">
    <name type="scientific">Guillardia theta</name>
    <name type="common">Cryptophyte</name>
    <name type="synonym">Cryptomonas phi</name>
    <dbReference type="NCBI Taxonomy" id="55529"/>
    <lineage>
        <taxon>Eukaryota</taxon>
        <taxon>Cryptophyceae</taxon>
        <taxon>Pyrenomonadales</taxon>
        <taxon>Geminigeraceae</taxon>
        <taxon>Guillardia</taxon>
    </lineage>
</organism>
<keyword evidence="3" id="KW-0812">Transmembrane</keyword>
<keyword evidence="3" id="KW-1133">Transmembrane helix</keyword>
<feature type="transmembrane region" description="Helical" evidence="3">
    <location>
        <begin position="610"/>
        <end position="630"/>
    </location>
</feature>